<dbReference type="RefSeq" id="WP_107827960.1">
    <property type="nucleotide sequence ID" value="NZ_CP160205.1"/>
</dbReference>
<evidence type="ECO:0000256" key="1">
    <source>
        <dbReference type="SAM" id="Phobius"/>
    </source>
</evidence>
<organism evidence="2 3">
    <name type="scientific">Mucilaginibacter yixingensis</name>
    <dbReference type="NCBI Taxonomy" id="1295612"/>
    <lineage>
        <taxon>Bacteria</taxon>
        <taxon>Pseudomonadati</taxon>
        <taxon>Bacteroidota</taxon>
        <taxon>Sphingobacteriia</taxon>
        <taxon>Sphingobacteriales</taxon>
        <taxon>Sphingobacteriaceae</taxon>
        <taxon>Mucilaginibacter</taxon>
    </lineage>
</organism>
<evidence type="ECO:0008006" key="4">
    <source>
        <dbReference type="Google" id="ProtNLM"/>
    </source>
</evidence>
<feature type="transmembrane region" description="Helical" evidence="1">
    <location>
        <begin position="72"/>
        <end position="94"/>
    </location>
</feature>
<proteinExistence type="predicted"/>
<comment type="caution">
    <text evidence="2">The sequence shown here is derived from an EMBL/GenBank/DDBJ whole genome shotgun (WGS) entry which is preliminary data.</text>
</comment>
<feature type="transmembrane region" description="Helical" evidence="1">
    <location>
        <begin position="33"/>
        <end position="52"/>
    </location>
</feature>
<reference evidence="2 3" key="1">
    <citation type="submission" date="2018-04" db="EMBL/GenBank/DDBJ databases">
        <title>Genomic Encyclopedia of Archaeal and Bacterial Type Strains, Phase II (KMG-II): from individual species to whole genera.</title>
        <authorList>
            <person name="Goeker M."/>
        </authorList>
    </citation>
    <scope>NUCLEOTIDE SEQUENCE [LARGE SCALE GENOMIC DNA]</scope>
    <source>
        <strain evidence="2 3">DSM 26809</strain>
    </source>
</reference>
<name>A0A2T5JEI5_9SPHI</name>
<keyword evidence="1" id="KW-1133">Transmembrane helix</keyword>
<evidence type="ECO:0000313" key="3">
    <source>
        <dbReference type="Proteomes" id="UP000244168"/>
    </source>
</evidence>
<keyword evidence="1" id="KW-0812">Transmembrane</keyword>
<dbReference type="Proteomes" id="UP000244168">
    <property type="component" value="Unassembled WGS sequence"/>
</dbReference>
<accession>A0A2T5JEI5</accession>
<feature type="transmembrane region" description="Helical" evidence="1">
    <location>
        <begin position="6"/>
        <end position="26"/>
    </location>
</feature>
<dbReference type="AlphaFoldDB" id="A0A2T5JEI5"/>
<gene>
    <name evidence="2" type="ORF">C8P68_102897</name>
</gene>
<keyword evidence="3" id="KW-1185">Reference proteome</keyword>
<dbReference type="OrthoDB" id="9997033at2"/>
<sequence length="111" mass="12971">MNEYLALAIIDTIFIAWSLLVARVIIHSRSIEISLLWISAYLVLDWCYFNGINKAHQYLRDHKFYIDFGHGSLLLLLDMILCYVAALIIISIALKKRTKKHYNTNTEKTLR</sequence>
<dbReference type="EMBL" id="QAOQ01000002">
    <property type="protein sequence ID" value="PTR00066.1"/>
    <property type="molecule type" value="Genomic_DNA"/>
</dbReference>
<keyword evidence="1" id="KW-0472">Membrane</keyword>
<protein>
    <recommendedName>
        <fullName evidence="4">Lycopene cyclase domain-containing protein</fullName>
    </recommendedName>
</protein>
<evidence type="ECO:0000313" key="2">
    <source>
        <dbReference type="EMBL" id="PTR00066.1"/>
    </source>
</evidence>